<organism evidence="1">
    <name type="scientific">marine metagenome</name>
    <dbReference type="NCBI Taxonomy" id="408172"/>
    <lineage>
        <taxon>unclassified sequences</taxon>
        <taxon>metagenomes</taxon>
        <taxon>ecological metagenomes</taxon>
    </lineage>
</organism>
<feature type="non-terminal residue" evidence="1">
    <location>
        <position position="58"/>
    </location>
</feature>
<protein>
    <submittedName>
        <fullName evidence="1">Uncharacterized protein</fullName>
    </submittedName>
</protein>
<evidence type="ECO:0000313" key="1">
    <source>
        <dbReference type="EMBL" id="SVB62085.1"/>
    </source>
</evidence>
<name>A0A382FHE1_9ZZZZ</name>
<reference evidence="1" key="1">
    <citation type="submission" date="2018-05" db="EMBL/GenBank/DDBJ databases">
        <authorList>
            <person name="Lanie J.A."/>
            <person name="Ng W.-L."/>
            <person name="Kazmierczak K.M."/>
            <person name="Andrzejewski T.M."/>
            <person name="Davidsen T.M."/>
            <person name="Wayne K.J."/>
            <person name="Tettelin H."/>
            <person name="Glass J.I."/>
            <person name="Rusch D."/>
            <person name="Podicherti R."/>
            <person name="Tsui H.-C.T."/>
            <person name="Winkler M.E."/>
        </authorList>
    </citation>
    <scope>NUCLEOTIDE SEQUENCE</scope>
</reference>
<dbReference type="AlphaFoldDB" id="A0A382FHE1"/>
<dbReference type="EMBL" id="UINC01049837">
    <property type="protein sequence ID" value="SVB62085.1"/>
    <property type="molecule type" value="Genomic_DNA"/>
</dbReference>
<gene>
    <name evidence="1" type="ORF">METZ01_LOCUS214939</name>
</gene>
<accession>A0A382FHE1</accession>
<sequence>MFGKVGLCTSLALQTAAGSSVPVHAIERPRYIFRRTRPFLGHPWETTVILPKLTNGPR</sequence>
<proteinExistence type="predicted"/>